<evidence type="ECO:0000313" key="2">
    <source>
        <dbReference type="Proteomes" id="UP000250186"/>
    </source>
</evidence>
<evidence type="ECO:0008006" key="3">
    <source>
        <dbReference type="Google" id="ProtNLM"/>
    </source>
</evidence>
<proteinExistence type="predicted"/>
<comment type="caution">
    <text evidence="1">The sequence shown here is derived from an EMBL/GenBank/DDBJ whole genome shotgun (WGS) entry which is preliminary data.</text>
</comment>
<dbReference type="RefSeq" id="WP_181457931.1">
    <property type="nucleotide sequence ID" value="NZ_LUSR01000001.1"/>
</dbReference>
<reference evidence="1 2" key="1">
    <citation type="submission" date="2016-02" db="EMBL/GenBank/DDBJ databases">
        <title>Species-wide whole genome sequencing reveals diversity, host range in Lonsdalea quercina.</title>
        <authorList>
            <person name="Li Y."/>
        </authorList>
    </citation>
    <scope>NUCLEOTIDE SEQUENCE [LARGE SCALE GENOMIC DNA]</scope>
    <source>
        <strain evidence="1 2">CFCC 12721</strain>
    </source>
</reference>
<gene>
    <name evidence="1" type="ORF">AU492_00540</name>
</gene>
<dbReference type="EMBL" id="LUSW01000001">
    <property type="protein sequence ID" value="RAT38298.1"/>
    <property type="molecule type" value="Genomic_DNA"/>
</dbReference>
<dbReference type="InterPro" id="IPR024684">
    <property type="entry name" value="Tscrpt_act_PerC/SfV_Orf40"/>
</dbReference>
<keyword evidence="2" id="KW-1185">Reference proteome</keyword>
<protein>
    <recommendedName>
        <fullName evidence="3">PerC family transcriptional regulator</fullName>
    </recommendedName>
</protein>
<organism evidence="1 2">
    <name type="scientific">Lonsdalea populi</name>
    <dbReference type="NCBI Taxonomy" id="1172565"/>
    <lineage>
        <taxon>Bacteria</taxon>
        <taxon>Pseudomonadati</taxon>
        <taxon>Pseudomonadota</taxon>
        <taxon>Gammaproteobacteria</taxon>
        <taxon>Enterobacterales</taxon>
        <taxon>Pectobacteriaceae</taxon>
        <taxon>Lonsdalea</taxon>
    </lineage>
</organism>
<evidence type="ECO:0000313" key="1">
    <source>
        <dbReference type="EMBL" id="RAT38298.1"/>
    </source>
</evidence>
<accession>A0ABX9EUE5</accession>
<dbReference type="Pfam" id="PF06069">
    <property type="entry name" value="PerC"/>
    <property type="match status" value="1"/>
</dbReference>
<name>A0ABX9EUE5_9GAMM</name>
<dbReference type="Proteomes" id="UP000250186">
    <property type="component" value="Unassembled WGS sequence"/>
</dbReference>
<sequence length="75" mass="8619">MIIEDIELAKTLEKRRLWNRAARQWLVVLDQMQTVSAREKIIRRRAFCLQHSVVNRSSGYGGIRVMNVSGGVLHG</sequence>